<dbReference type="InterPro" id="IPR003961">
    <property type="entry name" value="FN3_dom"/>
</dbReference>
<dbReference type="InterPro" id="IPR006311">
    <property type="entry name" value="TAT_signal"/>
</dbReference>
<dbReference type="Pfam" id="PF00149">
    <property type="entry name" value="Metallophos"/>
    <property type="match status" value="1"/>
</dbReference>
<dbReference type="AlphaFoldDB" id="A0A286DUF5"/>
<dbReference type="OrthoDB" id="9804511at2"/>
<evidence type="ECO:0000256" key="2">
    <source>
        <dbReference type="SAM" id="SignalP"/>
    </source>
</evidence>
<dbReference type="SUPFAM" id="SSF49363">
    <property type="entry name" value="Purple acid phosphatase, N-terminal domain"/>
    <property type="match status" value="1"/>
</dbReference>
<feature type="chain" id="PRO_5012493340" evidence="2">
    <location>
        <begin position="38"/>
        <end position="435"/>
    </location>
</feature>
<evidence type="ECO:0000256" key="1">
    <source>
        <dbReference type="ARBA" id="ARBA00022729"/>
    </source>
</evidence>
<feature type="domain" description="Calcineurin-like phosphoesterase" evidence="3">
    <location>
        <begin position="147"/>
        <end position="341"/>
    </location>
</feature>
<evidence type="ECO:0000313" key="6">
    <source>
        <dbReference type="Proteomes" id="UP000219072"/>
    </source>
</evidence>
<dbReference type="SUPFAM" id="SSF56300">
    <property type="entry name" value="Metallo-dependent phosphatases"/>
    <property type="match status" value="1"/>
</dbReference>
<sequence length="435" mass="46767">MTSTARPRRLPRGARRSALPATAALVLAGLAGAPAGAQDHARATEAGGFDRIVLSATATPDTAATLTWRADAASAAPAVEYQPADGGTAVTVPAVATGEVAGGHYHRADLTGLTADTAYRYRVGDGTEWSGWITFRTAGAAGDPFSFLYFGDIQNDITTGAAPLVHAARAAVPDAAFTVHAGDLVNNADADDEWAEWFDAFGTGHTATHPQFATPGNHEYDGWELSAHWTRQFPGAGNGPDDEDLDGTAHYTDYQGVRFVSLNSNYTNAPWFDAVDWLEDQKVWLERVLSDNPNRWTVVTLHQPVMANSEGRSGLAVREAFLDVLEEHDVDLVLQGHDHSYGRGNLLDRRTDDPDVTTGPAYVVSVAGPKMYEPSPEDWEAAGAEVRVQHGDTQTYQVVDVTTDSLRYESRTEEGTVVDAFTVVRDADGKRVVED</sequence>
<gene>
    <name evidence="5" type="ORF">SAMN06297387_105104</name>
</gene>
<dbReference type="GO" id="GO:0046872">
    <property type="term" value="F:metal ion binding"/>
    <property type="evidence" value="ECO:0007669"/>
    <property type="project" value="InterPro"/>
</dbReference>
<evidence type="ECO:0000259" key="3">
    <source>
        <dbReference type="Pfam" id="PF00149"/>
    </source>
</evidence>
<keyword evidence="1 2" id="KW-0732">Signal</keyword>
<name>A0A286DUF5_9ACTN</name>
<dbReference type="PROSITE" id="PS51318">
    <property type="entry name" value="TAT"/>
    <property type="match status" value="1"/>
</dbReference>
<keyword evidence="6" id="KW-1185">Reference proteome</keyword>
<reference evidence="5 6" key="1">
    <citation type="submission" date="2017-09" db="EMBL/GenBank/DDBJ databases">
        <authorList>
            <person name="Ehlers B."/>
            <person name="Leendertz F.H."/>
        </authorList>
    </citation>
    <scope>NUCLEOTIDE SEQUENCE [LARGE SCALE GENOMIC DNA]</scope>
    <source>
        <strain evidence="5 6">CGMCC 4.7095</strain>
    </source>
</reference>
<feature type="signal peptide" evidence="2">
    <location>
        <begin position="1"/>
        <end position="37"/>
    </location>
</feature>
<dbReference type="PANTHER" id="PTHR22953">
    <property type="entry name" value="ACID PHOSPHATASE RELATED"/>
    <property type="match status" value="1"/>
</dbReference>
<dbReference type="InterPro" id="IPR029052">
    <property type="entry name" value="Metallo-depent_PP-like"/>
</dbReference>
<organism evidence="5 6">
    <name type="scientific">Streptomyces zhaozhouensis</name>
    <dbReference type="NCBI Taxonomy" id="1300267"/>
    <lineage>
        <taxon>Bacteria</taxon>
        <taxon>Bacillati</taxon>
        <taxon>Actinomycetota</taxon>
        <taxon>Actinomycetes</taxon>
        <taxon>Kitasatosporales</taxon>
        <taxon>Streptomycetaceae</taxon>
        <taxon>Streptomyces</taxon>
    </lineage>
</organism>
<dbReference type="PANTHER" id="PTHR22953:SF153">
    <property type="entry name" value="PURPLE ACID PHOSPHATASE"/>
    <property type="match status" value="1"/>
</dbReference>
<dbReference type="InterPro" id="IPR015914">
    <property type="entry name" value="PAPs_N"/>
</dbReference>
<evidence type="ECO:0000313" key="5">
    <source>
        <dbReference type="EMBL" id="SOD62288.1"/>
    </source>
</evidence>
<dbReference type="EMBL" id="OCNE01000005">
    <property type="protein sequence ID" value="SOD62288.1"/>
    <property type="molecule type" value="Genomic_DNA"/>
</dbReference>
<protein>
    <submittedName>
        <fullName evidence="5">3',5'-cyclic AMP phosphodiesterase CpdA</fullName>
    </submittedName>
</protein>
<dbReference type="InterPro" id="IPR004843">
    <property type="entry name" value="Calcineurin-like_PHP"/>
</dbReference>
<dbReference type="GO" id="GO:0003993">
    <property type="term" value="F:acid phosphatase activity"/>
    <property type="evidence" value="ECO:0007669"/>
    <property type="project" value="InterPro"/>
</dbReference>
<accession>A0A286DUF5</accession>
<dbReference type="InterPro" id="IPR039331">
    <property type="entry name" value="PAPs-like"/>
</dbReference>
<dbReference type="Gene3D" id="2.60.40.380">
    <property type="entry name" value="Purple acid phosphatase-like, N-terminal"/>
    <property type="match status" value="1"/>
</dbReference>
<feature type="domain" description="Purple acid phosphatase N-terminal" evidence="4">
    <location>
        <begin position="50"/>
        <end position="137"/>
    </location>
</feature>
<dbReference type="CDD" id="cd00063">
    <property type="entry name" value="FN3"/>
    <property type="match status" value="1"/>
</dbReference>
<dbReference type="InterPro" id="IPR008963">
    <property type="entry name" value="Purple_acid_Pase-like_N"/>
</dbReference>
<dbReference type="Gene3D" id="3.60.21.10">
    <property type="match status" value="1"/>
</dbReference>
<proteinExistence type="predicted"/>
<dbReference type="RefSeq" id="WP_097230771.1">
    <property type="nucleotide sequence ID" value="NZ_OCNE01000005.1"/>
</dbReference>
<dbReference type="Proteomes" id="UP000219072">
    <property type="component" value="Unassembled WGS sequence"/>
</dbReference>
<dbReference type="Pfam" id="PF16656">
    <property type="entry name" value="Pur_ac_phosph_N"/>
    <property type="match status" value="1"/>
</dbReference>
<evidence type="ECO:0000259" key="4">
    <source>
        <dbReference type="Pfam" id="PF16656"/>
    </source>
</evidence>